<organism evidence="9 10">
    <name type="scientific">Goodfellowiella coeruleoviolacea</name>
    <dbReference type="NCBI Taxonomy" id="334858"/>
    <lineage>
        <taxon>Bacteria</taxon>
        <taxon>Bacillati</taxon>
        <taxon>Actinomycetota</taxon>
        <taxon>Actinomycetes</taxon>
        <taxon>Pseudonocardiales</taxon>
        <taxon>Pseudonocardiaceae</taxon>
        <taxon>Goodfellowiella</taxon>
    </lineage>
</organism>
<evidence type="ECO:0000313" key="10">
    <source>
        <dbReference type="Proteomes" id="UP001206128"/>
    </source>
</evidence>
<dbReference type="GO" id="GO:0043531">
    <property type="term" value="F:ADP binding"/>
    <property type="evidence" value="ECO:0007669"/>
    <property type="project" value="InterPro"/>
</dbReference>
<protein>
    <submittedName>
        <fullName evidence="9">DNA-binding transcriptional activator of the SARP family</fullName>
    </submittedName>
</protein>
<dbReference type="SMART" id="SM01043">
    <property type="entry name" value="BTAD"/>
    <property type="match status" value="1"/>
</dbReference>
<keyword evidence="10" id="KW-1185">Reference proteome</keyword>
<dbReference type="PRINTS" id="PR00364">
    <property type="entry name" value="DISEASERSIST"/>
</dbReference>
<dbReference type="InterPro" id="IPR003593">
    <property type="entry name" value="AAA+_ATPase"/>
</dbReference>
<feature type="domain" description="Bacterial transcriptional activator" evidence="8">
    <location>
        <begin position="101"/>
        <end position="246"/>
    </location>
</feature>
<dbReference type="SUPFAM" id="SSF52540">
    <property type="entry name" value="P-loop containing nucleoside triphosphate hydrolases"/>
    <property type="match status" value="1"/>
</dbReference>
<evidence type="ECO:0000256" key="4">
    <source>
        <dbReference type="ARBA" id="ARBA00023163"/>
    </source>
</evidence>
<accession>A0AAE3GKZ8</accession>
<dbReference type="CDD" id="cd15831">
    <property type="entry name" value="BTAD"/>
    <property type="match status" value="1"/>
</dbReference>
<sequence length="990" mass="107014">MTSAQLQFSLLGPLDVRVAGRPLAIGGTKPRMLLATLLLHANRVVTTDLLIEVLWPQQPPRSAAANLRTYVSSLRTGPGQVGARIRAQRSGYAIDVEPGELDMLAFEDLVLRARQDRADGRPHEALDQMQQALALWRGSPLEDLPGSRVWDGRLETLAETRLTVAEELLALRVRLGQHSTAITELRGLLVEHPFQEGLWRQLMLALHRSGRQAEALDAYTEVRRRLVSELGIEPSVELRRIHAAILAGESPDVQDWETTTAPPRVGPPQQLPADTPDFTGRAEDVRALVAVLSVADRPLTDPPAIAVVVGPPGVGKSTLAVHTAHALRGDFPDGQLYLDLAGTSENPQDPADLLAEVLRTLGVSGAALPDSVHERAALFRSLLAERRMLVLLDDAASLAQVRPLLPASCCAVLITSRRRITELPGAHQVELDVLPAEDALRLLGRIATPERVNQEPESAMAILRSCGHLPLAIRIAGARLAGRRGWSLRVLEERLSDESQRLTELRVGDLEVRASFDLSVRLLPEAPARAFRLLGLLGPQSVPAWVVDTLLGREGSAAALDTLVDANLVRLVGTDPIGQPRYRLHDLVRCYAQEAADADPEAERQAALARLLGAWLATAEAVGARLPANIFSLIPTRATRHPLPPATLARLVAAPVAWFDAECDTLLAAVRLAAETGMDELAWGLAVALVPYFDLGSHYDAWTRSHLIALEAVRAAGNLRGEAALLRGLAQVHLYRDAYDESERCFARSYALFQEVGDARGEAIAICGLGAVQKFRDRHAAALVHFQQALAMFLAAGDLAGQAYAWQAIGRGHLDAGNLTEARKSLTEALRLSQLVGDQHREGYVLTQLGRLHRITGDPERAMSCLRHALAVFDGFGDSHCAAYALHTLGGLHAALGDREGGAIELERSLAIFRRLGDRHGEASAAQALGELHRDEGRIALAEGHLHHALALWHGLRATDRAAATLAHLARLGGDTADTVTDRVRPSTSV</sequence>
<feature type="domain" description="AAA+ ATPase" evidence="6">
    <location>
        <begin position="302"/>
        <end position="453"/>
    </location>
</feature>
<evidence type="ECO:0000259" key="8">
    <source>
        <dbReference type="SMART" id="SM01043"/>
    </source>
</evidence>
<evidence type="ECO:0000256" key="1">
    <source>
        <dbReference type="ARBA" id="ARBA00005820"/>
    </source>
</evidence>
<dbReference type="Proteomes" id="UP001206128">
    <property type="component" value="Unassembled WGS sequence"/>
</dbReference>
<dbReference type="InterPro" id="IPR016032">
    <property type="entry name" value="Sig_transdc_resp-reg_C-effctor"/>
</dbReference>
<evidence type="ECO:0000256" key="5">
    <source>
        <dbReference type="SAM" id="MobiDB-lite"/>
    </source>
</evidence>
<feature type="region of interest" description="Disordered" evidence="5">
    <location>
        <begin position="254"/>
        <end position="277"/>
    </location>
</feature>
<dbReference type="InterPro" id="IPR011990">
    <property type="entry name" value="TPR-like_helical_dom_sf"/>
</dbReference>
<dbReference type="SUPFAM" id="SSF46894">
    <property type="entry name" value="C-terminal effector domain of the bipartite response regulators"/>
    <property type="match status" value="1"/>
</dbReference>
<dbReference type="SUPFAM" id="SSF48452">
    <property type="entry name" value="TPR-like"/>
    <property type="match status" value="2"/>
</dbReference>
<gene>
    <name evidence="9" type="ORF">LX83_006325</name>
</gene>
<dbReference type="InterPro" id="IPR036388">
    <property type="entry name" value="WH-like_DNA-bd_sf"/>
</dbReference>
<dbReference type="InterPro" id="IPR051677">
    <property type="entry name" value="AfsR-DnrI-RedD_regulator"/>
</dbReference>
<dbReference type="EMBL" id="JAMTCK010000018">
    <property type="protein sequence ID" value="MCP2169440.1"/>
    <property type="molecule type" value="Genomic_DNA"/>
</dbReference>
<dbReference type="GO" id="GO:0003677">
    <property type="term" value="F:DNA binding"/>
    <property type="evidence" value="ECO:0007669"/>
    <property type="project" value="UniProtKB-KW"/>
</dbReference>
<evidence type="ECO:0000259" key="7">
    <source>
        <dbReference type="SMART" id="SM00862"/>
    </source>
</evidence>
<feature type="domain" description="OmpR/PhoB-type" evidence="7">
    <location>
        <begin position="20"/>
        <end position="94"/>
    </location>
</feature>
<evidence type="ECO:0000313" key="9">
    <source>
        <dbReference type="EMBL" id="MCP2169440.1"/>
    </source>
</evidence>
<dbReference type="InterPro" id="IPR002182">
    <property type="entry name" value="NB-ARC"/>
</dbReference>
<dbReference type="Pfam" id="PF03704">
    <property type="entry name" value="BTAD"/>
    <property type="match status" value="1"/>
</dbReference>
<dbReference type="Gene3D" id="3.40.50.300">
    <property type="entry name" value="P-loop containing nucleotide triphosphate hydrolases"/>
    <property type="match status" value="1"/>
</dbReference>
<dbReference type="Pfam" id="PF13424">
    <property type="entry name" value="TPR_12"/>
    <property type="match status" value="2"/>
</dbReference>
<dbReference type="RefSeq" id="WP_253778214.1">
    <property type="nucleotide sequence ID" value="NZ_JAMTCK010000018.1"/>
</dbReference>
<proteinExistence type="inferred from homology"/>
<keyword evidence="2" id="KW-0805">Transcription regulation</keyword>
<dbReference type="InterPro" id="IPR027417">
    <property type="entry name" value="P-loop_NTPase"/>
</dbReference>
<dbReference type="SMART" id="SM00382">
    <property type="entry name" value="AAA"/>
    <property type="match status" value="1"/>
</dbReference>
<keyword evidence="4" id="KW-0804">Transcription</keyword>
<dbReference type="Gene3D" id="1.10.10.10">
    <property type="entry name" value="Winged helix-like DNA-binding domain superfamily/Winged helix DNA-binding domain"/>
    <property type="match status" value="1"/>
</dbReference>
<dbReference type="Gene3D" id="1.25.40.10">
    <property type="entry name" value="Tetratricopeptide repeat domain"/>
    <property type="match status" value="2"/>
</dbReference>
<dbReference type="SMART" id="SM00028">
    <property type="entry name" value="TPR"/>
    <property type="match status" value="5"/>
</dbReference>
<evidence type="ECO:0000256" key="2">
    <source>
        <dbReference type="ARBA" id="ARBA00023015"/>
    </source>
</evidence>
<dbReference type="PANTHER" id="PTHR35807:SF1">
    <property type="entry name" value="TRANSCRIPTIONAL REGULATOR REDD"/>
    <property type="match status" value="1"/>
</dbReference>
<keyword evidence="3 9" id="KW-0238">DNA-binding</keyword>
<comment type="similarity">
    <text evidence="1">Belongs to the AfsR/DnrI/RedD regulatory family.</text>
</comment>
<dbReference type="GO" id="GO:0000160">
    <property type="term" value="P:phosphorelay signal transduction system"/>
    <property type="evidence" value="ECO:0007669"/>
    <property type="project" value="InterPro"/>
</dbReference>
<comment type="caution">
    <text evidence="9">The sequence shown here is derived from an EMBL/GenBank/DDBJ whole genome shotgun (WGS) entry which is preliminary data.</text>
</comment>
<evidence type="ECO:0000259" key="6">
    <source>
        <dbReference type="SMART" id="SM00382"/>
    </source>
</evidence>
<dbReference type="PANTHER" id="PTHR35807">
    <property type="entry name" value="TRANSCRIPTIONAL REGULATOR REDD-RELATED"/>
    <property type="match status" value="1"/>
</dbReference>
<dbReference type="GO" id="GO:0006355">
    <property type="term" value="P:regulation of DNA-templated transcription"/>
    <property type="evidence" value="ECO:0007669"/>
    <property type="project" value="InterPro"/>
</dbReference>
<dbReference type="Pfam" id="PF00931">
    <property type="entry name" value="NB-ARC"/>
    <property type="match status" value="1"/>
</dbReference>
<dbReference type="AlphaFoldDB" id="A0AAE3GKZ8"/>
<dbReference type="InterPro" id="IPR005158">
    <property type="entry name" value="BTAD"/>
</dbReference>
<dbReference type="InterPro" id="IPR001867">
    <property type="entry name" value="OmpR/PhoB-type_DNA-bd"/>
</dbReference>
<dbReference type="InterPro" id="IPR019734">
    <property type="entry name" value="TPR_rpt"/>
</dbReference>
<reference evidence="9" key="1">
    <citation type="submission" date="2022-06" db="EMBL/GenBank/DDBJ databases">
        <title>Genomic Encyclopedia of Archaeal and Bacterial Type Strains, Phase II (KMG-II): from individual species to whole genera.</title>
        <authorList>
            <person name="Goeker M."/>
        </authorList>
    </citation>
    <scope>NUCLEOTIDE SEQUENCE</scope>
    <source>
        <strain evidence="9">DSM 43935</strain>
    </source>
</reference>
<evidence type="ECO:0000256" key="3">
    <source>
        <dbReference type="ARBA" id="ARBA00023125"/>
    </source>
</evidence>
<name>A0AAE3GKZ8_9PSEU</name>
<dbReference type="SMART" id="SM00862">
    <property type="entry name" value="Trans_reg_C"/>
    <property type="match status" value="1"/>
</dbReference>